<keyword evidence="7" id="KW-0067">ATP-binding</keyword>
<gene>
    <name evidence="13" type="ORF">J2S45_001893</name>
</gene>
<dbReference type="InterPro" id="IPR027417">
    <property type="entry name" value="P-loop_NTPase"/>
</dbReference>
<keyword evidence="14" id="KW-1185">Reference proteome</keyword>
<comment type="catalytic activity">
    <reaction evidence="10">
        <text>D-gluconate + ATP = 6-phospho-D-gluconate + ADP + H(+)</text>
        <dbReference type="Rhea" id="RHEA:19433"/>
        <dbReference type="ChEBI" id="CHEBI:15378"/>
        <dbReference type="ChEBI" id="CHEBI:18391"/>
        <dbReference type="ChEBI" id="CHEBI:30616"/>
        <dbReference type="ChEBI" id="CHEBI:58759"/>
        <dbReference type="ChEBI" id="CHEBI:456216"/>
        <dbReference type="EC" id="2.7.1.12"/>
    </reaction>
</comment>
<dbReference type="Pfam" id="PF03446">
    <property type="entry name" value="NAD_binding_2"/>
    <property type="match status" value="1"/>
</dbReference>
<dbReference type="SUPFAM" id="SSF48179">
    <property type="entry name" value="6-phosphogluconate dehydrogenase C-terminal domain-like"/>
    <property type="match status" value="1"/>
</dbReference>
<dbReference type="InterPro" id="IPR006114">
    <property type="entry name" value="6PGDH_C"/>
</dbReference>
<evidence type="ECO:0000256" key="7">
    <source>
        <dbReference type="ARBA" id="ARBA00022840"/>
    </source>
</evidence>
<comment type="pathway">
    <text evidence="11">Carbohydrate degradation; pentose phosphate pathway; D-ribulose 5-phosphate from D-glucose 6-phosphate (oxidative stage): step 3/3.</text>
</comment>
<keyword evidence="6" id="KW-0418">Kinase</keyword>
<dbReference type="InterPro" id="IPR006113">
    <property type="entry name" value="6PGDH_Gnd/GntZ"/>
</dbReference>
<dbReference type="SUPFAM" id="SSF52540">
    <property type="entry name" value="P-loop containing nucleoside triphosphate hydrolases"/>
    <property type="match status" value="1"/>
</dbReference>
<evidence type="ECO:0000256" key="10">
    <source>
        <dbReference type="ARBA" id="ARBA00048090"/>
    </source>
</evidence>
<dbReference type="SMART" id="SM01350">
    <property type="entry name" value="6PGD"/>
    <property type="match status" value="1"/>
</dbReference>
<keyword evidence="8 11" id="KW-0560">Oxidoreductase</keyword>
<dbReference type="NCBIfam" id="TIGR01313">
    <property type="entry name" value="therm_gnt_kin"/>
    <property type="match status" value="1"/>
</dbReference>
<dbReference type="PRINTS" id="PR00076">
    <property type="entry name" value="6PGDHDRGNASE"/>
</dbReference>
<evidence type="ECO:0000256" key="3">
    <source>
        <dbReference type="ARBA" id="ARBA00008420"/>
    </source>
</evidence>
<dbReference type="Gene3D" id="3.40.50.720">
    <property type="entry name" value="NAD(P)-binding Rossmann-like Domain"/>
    <property type="match status" value="1"/>
</dbReference>
<keyword evidence="11" id="KW-0570">Pentose shunt</keyword>
<organism evidence="13 14">
    <name type="scientific">Trueperella abortisuis</name>
    <dbReference type="NCBI Taxonomy" id="445930"/>
    <lineage>
        <taxon>Bacteria</taxon>
        <taxon>Bacillati</taxon>
        <taxon>Actinomycetota</taxon>
        <taxon>Actinomycetes</taxon>
        <taxon>Actinomycetales</taxon>
        <taxon>Actinomycetaceae</taxon>
        <taxon>Trueperella</taxon>
    </lineage>
</organism>
<evidence type="ECO:0000256" key="2">
    <source>
        <dbReference type="ARBA" id="ARBA00008419"/>
    </source>
</evidence>
<comment type="catalytic activity">
    <reaction evidence="11">
        <text>6-phospho-D-gluconate + NADP(+) = D-ribulose 5-phosphate + CO2 + NADPH</text>
        <dbReference type="Rhea" id="RHEA:10116"/>
        <dbReference type="ChEBI" id="CHEBI:16526"/>
        <dbReference type="ChEBI" id="CHEBI:57783"/>
        <dbReference type="ChEBI" id="CHEBI:58121"/>
        <dbReference type="ChEBI" id="CHEBI:58349"/>
        <dbReference type="ChEBI" id="CHEBI:58759"/>
        <dbReference type="EC" id="1.1.1.44"/>
    </reaction>
</comment>
<evidence type="ECO:0000256" key="8">
    <source>
        <dbReference type="ARBA" id="ARBA00023002"/>
    </source>
</evidence>
<dbReference type="GO" id="GO:0004616">
    <property type="term" value="F:phosphogluconate dehydrogenase (decarboxylating) activity"/>
    <property type="evidence" value="ECO:0007669"/>
    <property type="project" value="UniProtKB-EC"/>
</dbReference>
<feature type="domain" description="6-phosphogluconate dehydrogenase C-terminal" evidence="12">
    <location>
        <begin position="359"/>
        <end position="659"/>
    </location>
</feature>
<evidence type="ECO:0000256" key="11">
    <source>
        <dbReference type="RuleBase" id="RU000485"/>
    </source>
</evidence>
<evidence type="ECO:0000256" key="6">
    <source>
        <dbReference type="ARBA" id="ARBA00022777"/>
    </source>
</evidence>
<dbReference type="EC" id="1.1.1.44" evidence="11"/>
<dbReference type="InterPro" id="IPR008927">
    <property type="entry name" value="6-PGluconate_DH-like_C_sf"/>
</dbReference>
<dbReference type="NCBIfam" id="NF006765">
    <property type="entry name" value="PRK09287.1"/>
    <property type="match status" value="1"/>
</dbReference>
<dbReference type="InterPro" id="IPR013328">
    <property type="entry name" value="6PGD_dom2"/>
</dbReference>
<dbReference type="PANTHER" id="PTHR11811">
    <property type="entry name" value="6-PHOSPHOGLUCONATE DEHYDROGENASE"/>
    <property type="match status" value="1"/>
</dbReference>
<evidence type="ECO:0000313" key="14">
    <source>
        <dbReference type="Proteomes" id="UP001230145"/>
    </source>
</evidence>
<accession>A0ABT9PKG2</accession>
<evidence type="ECO:0000256" key="5">
    <source>
        <dbReference type="ARBA" id="ARBA00022741"/>
    </source>
</evidence>
<protein>
    <recommendedName>
        <fullName evidence="11">6-phosphogluconate dehydrogenase, decarboxylating</fullName>
        <ecNumber evidence="11">1.1.1.44</ecNumber>
    </recommendedName>
</protein>
<evidence type="ECO:0000256" key="1">
    <source>
        <dbReference type="ARBA" id="ARBA00004761"/>
    </source>
</evidence>
<evidence type="ECO:0000259" key="12">
    <source>
        <dbReference type="SMART" id="SM01350"/>
    </source>
</evidence>
<proteinExistence type="inferred from homology"/>
<dbReference type="SUPFAM" id="SSF51735">
    <property type="entry name" value="NAD(P)-binding Rossmann-fold domains"/>
    <property type="match status" value="1"/>
</dbReference>
<reference evidence="13 14" key="1">
    <citation type="submission" date="2023-07" db="EMBL/GenBank/DDBJ databases">
        <title>Sequencing the genomes of 1000 actinobacteria strains.</title>
        <authorList>
            <person name="Klenk H.-P."/>
        </authorList>
    </citation>
    <scope>NUCLEOTIDE SEQUENCE [LARGE SCALE GENOMIC DNA]</scope>
    <source>
        <strain evidence="13 14">DSM 19515</strain>
    </source>
</reference>
<dbReference type="InterPro" id="IPR006115">
    <property type="entry name" value="6PGDH_NADP-bd"/>
</dbReference>
<comment type="similarity">
    <text evidence="3">Belongs to the gluconokinase GntK/GntV family.</text>
</comment>
<dbReference type="Proteomes" id="UP001230145">
    <property type="component" value="Unassembled WGS sequence"/>
</dbReference>
<dbReference type="Pfam" id="PF00393">
    <property type="entry name" value="6PGD"/>
    <property type="match status" value="1"/>
</dbReference>
<keyword evidence="9 11" id="KW-0311">Gluconate utilization</keyword>
<name>A0ABT9PKG2_9ACTO</name>
<keyword evidence="5" id="KW-0547">Nucleotide-binding</keyword>
<dbReference type="EMBL" id="JAUSQL010000001">
    <property type="protein sequence ID" value="MDP9833214.1"/>
    <property type="molecule type" value="Genomic_DNA"/>
</dbReference>
<evidence type="ECO:0000256" key="4">
    <source>
        <dbReference type="ARBA" id="ARBA00022679"/>
    </source>
</evidence>
<dbReference type="NCBIfam" id="TIGR00873">
    <property type="entry name" value="gnd"/>
    <property type="match status" value="1"/>
</dbReference>
<dbReference type="Pfam" id="PF13671">
    <property type="entry name" value="AAA_33"/>
    <property type="match status" value="1"/>
</dbReference>
<dbReference type="InterPro" id="IPR006183">
    <property type="entry name" value="Pgluconate_DH"/>
</dbReference>
<keyword evidence="11" id="KW-0521">NADP</keyword>
<dbReference type="InterPro" id="IPR006001">
    <property type="entry name" value="Therm_gnt_kin"/>
</dbReference>
<dbReference type="Gene3D" id="1.10.1040.10">
    <property type="entry name" value="N-(1-d-carboxylethyl)-l-norvaline Dehydrogenase, domain 2"/>
    <property type="match status" value="1"/>
</dbReference>
<comment type="caution">
    <text evidence="13">The sequence shown here is derived from an EMBL/GenBank/DDBJ whole genome shotgun (WGS) entry which is preliminary data.</text>
</comment>
<dbReference type="Gene3D" id="1.20.5.320">
    <property type="entry name" value="6-Phosphogluconate Dehydrogenase, domain 3"/>
    <property type="match status" value="1"/>
</dbReference>
<dbReference type="CDD" id="cd02021">
    <property type="entry name" value="GntK"/>
    <property type="match status" value="1"/>
</dbReference>
<dbReference type="RefSeq" id="WP_307635238.1">
    <property type="nucleotide sequence ID" value="NZ_JAUSQL010000001.1"/>
</dbReference>
<comment type="similarity">
    <text evidence="2 11">Belongs to the 6-phosphogluconate dehydrogenase family.</text>
</comment>
<sequence>MAETIHVVIMGVAGCGKTTVAGILQDRWGWDVAEADEFHPQANVDKMHSGIPLTDEDRWPWLETIRAWMTEKENEGRSTIVTCSALKKSYRDVLRRGGARVLFMHLDGDRDLLASRLAARTGHFMPASLLDSQYATLEPLQPDELGAVVDIAGTPTEIANDVQAKIKHILNARGAGNDDAHATADVGVYGLGVMGAALARNLAGHFTTAVTNIDPAYTDRFMAAHGGEGRFVPAVGAAEFVANLRRPRKILLMVTAGPAVDSVLAELSEHLDSGDVVVDMGNSHFRDTRRREVLMRQRGIHFVGCGTSGGEEGALTGPALMVGGTDESYAVLRPVFEAIAARAGDGTSCAVHVGPDGAGHLTKTLHNGIEYAEMQVIAEVYHLLRHVLGLDNDAVADVLDGWAGGELSSYLLEISAAILRTGGNFIEQISDRASHKGTGAWSTVAAVELGVDASLLSGALFARFASTSRLRGAWAAEGAAGGAAASAASYAAGAVGDAPRPGGASALAVDLDAEDLRRAMWLAKLVAYAQGLEVIRAASAAYDWNVDLSAVCRGWRAGCIIRCAMLDEFARLVESGDPMDILTKHSARVEEYLPSLRKVVSAAALAQAPILNLPATLAYLDSARSRRLPTALIQAQRDYFGAHGFEMLGKEGLFHGPWHQN</sequence>
<dbReference type="Gene3D" id="3.40.50.300">
    <property type="entry name" value="P-loop containing nucleotide triphosphate hydrolases"/>
    <property type="match status" value="1"/>
</dbReference>
<comment type="pathway">
    <text evidence="1">Carbohydrate acid metabolism.</text>
</comment>
<evidence type="ECO:0000313" key="13">
    <source>
        <dbReference type="EMBL" id="MDP9833214.1"/>
    </source>
</evidence>
<keyword evidence="4" id="KW-0808">Transferase</keyword>
<evidence type="ECO:0000256" key="9">
    <source>
        <dbReference type="ARBA" id="ARBA00023064"/>
    </source>
</evidence>
<dbReference type="InterPro" id="IPR036291">
    <property type="entry name" value="NAD(P)-bd_dom_sf"/>
</dbReference>